<accession>A0A182ZZN9</accession>
<name>A0A182ZZN9_9TREM</name>
<dbReference type="Proteomes" id="UP000272942">
    <property type="component" value="Unassembled WGS sequence"/>
</dbReference>
<reference evidence="3" key="1">
    <citation type="submission" date="2016-06" db="UniProtKB">
        <authorList>
            <consortium name="WormBaseParasite"/>
        </authorList>
    </citation>
    <scope>IDENTIFICATION</scope>
</reference>
<organism evidence="3">
    <name type="scientific">Echinostoma caproni</name>
    <dbReference type="NCBI Taxonomy" id="27848"/>
    <lineage>
        <taxon>Eukaryota</taxon>
        <taxon>Metazoa</taxon>
        <taxon>Spiralia</taxon>
        <taxon>Lophotrochozoa</taxon>
        <taxon>Platyhelminthes</taxon>
        <taxon>Trematoda</taxon>
        <taxon>Digenea</taxon>
        <taxon>Plagiorchiida</taxon>
        <taxon>Echinostomata</taxon>
        <taxon>Echinostomatoidea</taxon>
        <taxon>Echinostomatidae</taxon>
        <taxon>Echinostoma</taxon>
    </lineage>
</organism>
<evidence type="ECO:0000313" key="1">
    <source>
        <dbReference type="EMBL" id="VDP19768.1"/>
    </source>
</evidence>
<dbReference type="WBParaSite" id="ECPE_0000017301-mRNA-1">
    <property type="protein sequence ID" value="ECPE_0000017301-mRNA-1"/>
    <property type="gene ID" value="ECPE_0000017301"/>
</dbReference>
<protein>
    <submittedName>
        <fullName evidence="3">Flagellar motor switch protein FliM</fullName>
    </submittedName>
</protein>
<evidence type="ECO:0000313" key="2">
    <source>
        <dbReference type="Proteomes" id="UP000272942"/>
    </source>
</evidence>
<keyword evidence="2" id="KW-1185">Reference proteome</keyword>
<dbReference type="EMBL" id="UZAN01000540">
    <property type="protein sequence ID" value="VDP19768.1"/>
    <property type="molecule type" value="Genomic_DNA"/>
</dbReference>
<dbReference type="OrthoDB" id="10557944at2759"/>
<evidence type="ECO:0000313" key="3">
    <source>
        <dbReference type="WBParaSite" id="ECPE_0000017301-mRNA-1"/>
    </source>
</evidence>
<gene>
    <name evidence="1" type="ORF">ECPE_LOCUS174</name>
</gene>
<proteinExistence type="predicted"/>
<reference evidence="1 2" key="2">
    <citation type="submission" date="2018-11" db="EMBL/GenBank/DDBJ databases">
        <authorList>
            <consortium name="Pathogen Informatics"/>
        </authorList>
    </citation>
    <scope>NUCLEOTIDE SEQUENCE [LARGE SCALE GENOMIC DNA]</scope>
    <source>
        <strain evidence="1 2">Egypt</strain>
    </source>
</reference>
<sequence>MSLADELLADLDDAEAAEESIPDATGQELEDFTMALASDGPTSNSVLEKSTVLAGTAAFSDVPVTAYAKLRNTERVSFF</sequence>
<dbReference type="AlphaFoldDB" id="A0A182ZZN9"/>